<feature type="domain" description="NADH:ubiquinone oxidoreductase 30kDa subunit" evidence="2">
    <location>
        <begin position="39"/>
        <end position="155"/>
    </location>
</feature>
<dbReference type="RefSeq" id="NP_066312.1">
    <property type="nucleotide sequence ID" value="NC_002553.1"/>
</dbReference>
<dbReference type="SUPFAM" id="SSF143243">
    <property type="entry name" value="Nqo5-like"/>
    <property type="match status" value="1"/>
</dbReference>
<evidence type="ECO:0000259" key="2">
    <source>
        <dbReference type="Pfam" id="PF00329"/>
    </source>
</evidence>
<dbReference type="PANTHER" id="PTHR10884:SF14">
    <property type="entry name" value="NADH DEHYDROGENASE [UBIQUINONE] IRON-SULFUR PROTEIN 3, MITOCHONDRIAL"/>
    <property type="match status" value="1"/>
</dbReference>
<dbReference type="AlphaFoldDB" id="Q9G894"/>
<dbReference type="EMBL" id="AF295546">
    <property type="protein sequence ID" value="AAG13679.1"/>
    <property type="molecule type" value="Genomic_DNA"/>
</dbReference>
<dbReference type="Gene3D" id="3.30.460.80">
    <property type="entry name" value="NADH:ubiquinone oxidoreductase, 30kDa subunit"/>
    <property type="match status" value="1"/>
</dbReference>
<dbReference type="Pfam" id="PF00329">
    <property type="entry name" value="Complex1_30kDa"/>
    <property type="match status" value="1"/>
</dbReference>
<dbReference type="GO" id="GO:0008137">
    <property type="term" value="F:NADH dehydrogenase (ubiquinone) activity"/>
    <property type="evidence" value="ECO:0007669"/>
    <property type="project" value="InterPro"/>
</dbReference>
<reference evidence="3" key="1">
    <citation type="submission" date="2000-08" db="EMBL/GenBank/DDBJ databases">
        <title>Comparative analysis of mitochondrial genomes of the ancient jakobid protists.</title>
        <authorList>
            <person name="Burger G."/>
            <person name="O'Kelly C.J."/>
            <person name="Gray W.M."/>
        </authorList>
    </citation>
    <scope>NUCLEOTIDE SEQUENCE</scope>
    <source>
        <strain evidence="3">ATCC 50310</strain>
    </source>
</reference>
<keyword evidence="3" id="KW-0560">Oxidoreductase</keyword>
<dbReference type="GeneID" id="801308"/>
<dbReference type="GO" id="GO:0016491">
    <property type="term" value="F:oxidoreductase activity"/>
    <property type="evidence" value="ECO:0007669"/>
    <property type="project" value="UniProtKB-KW"/>
</dbReference>
<dbReference type="InterPro" id="IPR037232">
    <property type="entry name" value="NADH_quin_OxRdtase_su_C/D-like"/>
</dbReference>
<dbReference type="PANTHER" id="PTHR10884">
    <property type="entry name" value="NADH DEHYDROGENASE UBIQUINONE IRON-SULFUR PROTEIN 3"/>
    <property type="match status" value="1"/>
</dbReference>
<sequence>MNYNNLLLLFNISPLYINSFLSFNYFNNKKEIYLLISNIHLLRLLYILKKNTNILLKSLIDIICIDYPERTNRFELNYHLLSLKYNIRINIKTYIDEISLNNSIIKIYPNAMWSEREVWDSYGVFFKNNNDLRRILTDYGFEGFPMRKDFPLSGYNEIYYDDLNKSIYYQKLYLSQQYRNFDYKSAW</sequence>
<gene>
    <name evidence="3" type="primary">nad9</name>
</gene>
<protein>
    <submittedName>
        <fullName evidence="3">NADH dehydrogenase subunit 9</fullName>
        <ecNumber evidence="3">1.6.5.3</ecNumber>
    </submittedName>
</protein>
<keyword evidence="3" id="KW-0496">Mitochondrion</keyword>
<geneLocation type="mitochondrion" evidence="3"/>
<evidence type="ECO:0000256" key="1">
    <source>
        <dbReference type="ARBA" id="ARBA00007569"/>
    </source>
</evidence>
<comment type="similarity">
    <text evidence="1">Belongs to the complex I 30 kDa subunit family.</text>
</comment>
<organism evidence="3">
    <name type="scientific">Malawimonas jakobiformis</name>
    <name type="common">Flagellated protozoan</name>
    <dbReference type="NCBI Taxonomy" id="136089"/>
    <lineage>
        <taxon>Eukaryota</taxon>
        <taxon>Malawimonadida</taxon>
        <taxon>Malawimonadidae</taxon>
        <taxon>Malawimonas</taxon>
    </lineage>
</organism>
<dbReference type="InterPro" id="IPR001268">
    <property type="entry name" value="NADH_UbQ_OxRdtase_30kDa_su"/>
</dbReference>
<proteinExistence type="inferred from homology"/>
<evidence type="ECO:0000313" key="3">
    <source>
        <dbReference type="EMBL" id="AAG13679.1"/>
    </source>
</evidence>
<dbReference type="EC" id="1.6.5.3" evidence="3"/>
<name>Q9G894_MALJA</name>
<accession>Q9G894</accession>